<accession>A0A1X3CRX8</accession>
<dbReference type="AlphaFoldDB" id="A0A1X3CRX8"/>
<sequence>MKKTLLLAGILAASACTSSHDDLSQWMKETRQQAKSKIIPFEAPAAIQAKTYTTPNFNGLNAFDSKRLIAMQQGANAPNNNRPKEILESFSLENLKYVGSLTKGKQTSGYIEANGHVYTVLPGNYIGQNHGRIQSIIADKILITELVEDSNGNWTYRKAELLLSSSDNNRDAAQNNN</sequence>
<evidence type="ECO:0000313" key="1">
    <source>
        <dbReference type="EMBL" id="OSI10368.1"/>
    </source>
</evidence>
<gene>
    <name evidence="1" type="ORF">BWD10_04740</name>
    <name evidence="3" type="ORF">NCTC12229_01641</name>
    <name evidence="2" type="ORF">SAMEA4504057_00549</name>
</gene>
<dbReference type="PROSITE" id="PS51257">
    <property type="entry name" value="PROKAR_LIPOPROTEIN"/>
    <property type="match status" value="1"/>
</dbReference>
<dbReference type="Proteomes" id="UP000193466">
    <property type="component" value="Unassembled WGS sequence"/>
</dbReference>
<reference evidence="1 4" key="1">
    <citation type="submission" date="2017-01" db="EMBL/GenBank/DDBJ databases">
        <authorList>
            <person name="Wolfgang W.J."/>
            <person name="Cole J."/>
            <person name="Wroblewski D."/>
            <person name="Mcginnis J."/>
            <person name="Musser K.A."/>
        </authorList>
    </citation>
    <scope>NUCLEOTIDE SEQUENCE [LARGE SCALE GENOMIC DNA]</scope>
    <source>
        <strain evidence="1 4">DSM 21643</strain>
    </source>
</reference>
<evidence type="ECO:0000313" key="5">
    <source>
        <dbReference type="Proteomes" id="UP000215033"/>
    </source>
</evidence>
<evidence type="ECO:0000313" key="6">
    <source>
        <dbReference type="Proteomes" id="UP000254055"/>
    </source>
</evidence>
<dbReference type="EMBL" id="LT906434">
    <property type="protein sequence ID" value="SNU79062.1"/>
    <property type="molecule type" value="Genomic_DNA"/>
</dbReference>
<proteinExistence type="predicted"/>
<evidence type="ECO:0000313" key="3">
    <source>
        <dbReference type="EMBL" id="SUA44156.1"/>
    </source>
</evidence>
<dbReference type="EMBL" id="MTBM01000005">
    <property type="protein sequence ID" value="OSI10368.1"/>
    <property type="molecule type" value="Genomic_DNA"/>
</dbReference>
<dbReference type="InterPro" id="IPR007446">
    <property type="entry name" value="PilP"/>
</dbReference>
<dbReference type="Proteomes" id="UP000215033">
    <property type="component" value="Chromosome 1"/>
</dbReference>
<reference evidence="3 6" key="3">
    <citation type="submission" date="2018-06" db="EMBL/GenBank/DDBJ databases">
        <authorList>
            <consortium name="Pathogen Informatics"/>
            <person name="Doyle S."/>
        </authorList>
    </citation>
    <scope>NUCLEOTIDE SEQUENCE [LARGE SCALE GENOMIC DNA]</scope>
    <source>
        <strain evidence="3 6">NCTC12229</strain>
    </source>
</reference>
<dbReference type="Pfam" id="PF04351">
    <property type="entry name" value="PilP"/>
    <property type="match status" value="1"/>
</dbReference>
<dbReference type="OrthoDB" id="5296580at2"/>
<evidence type="ECO:0000313" key="4">
    <source>
        <dbReference type="Proteomes" id="UP000193466"/>
    </source>
</evidence>
<dbReference type="Proteomes" id="UP000254055">
    <property type="component" value="Unassembled WGS sequence"/>
</dbReference>
<protein>
    <submittedName>
        <fullName evidence="2">PilP protein</fullName>
    </submittedName>
    <submittedName>
        <fullName evidence="1">Pilin assembly protein</fullName>
    </submittedName>
</protein>
<dbReference type="Gene3D" id="2.30.30.830">
    <property type="match status" value="1"/>
</dbReference>
<evidence type="ECO:0000313" key="2">
    <source>
        <dbReference type="EMBL" id="SNU79062.1"/>
    </source>
</evidence>
<name>A0A1X3CRX8_9NEIS</name>
<dbReference type="PIRSF" id="PIRSF016481">
    <property type="entry name" value="Pilus_assembly_PilP"/>
    <property type="match status" value="1"/>
</dbReference>
<keyword evidence="4" id="KW-1185">Reference proteome</keyword>
<dbReference type="KEGG" id="nzo:SAMEA4504057_0549"/>
<dbReference type="EMBL" id="UGRS01000002">
    <property type="protein sequence ID" value="SUA44156.1"/>
    <property type="molecule type" value="Genomic_DNA"/>
</dbReference>
<dbReference type="STRING" id="326523.BWD10_04740"/>
<dbReference type="RefSeq" id="WP_085363305.1">
    <property type="nucleotide sequence ID" value="NZ_JAUNKT010000025.1"/>
</dbReference>
<organism evidence="2 5">
    <name type="scientific">Neisseria zoodegmatis</name>
    <dbReference type="NCBI Taxonomy" id="326523"/>
    <lineage>
        <taxon>Bacteria</taxon>
        <taxon>Pseudomonadati</taxon>
        <taxon>Pseudomonadota</taxon>
        <taxon>Betaproteobacteria</taxon>
        <taxon>Neisseriales</taxon>
        <taxon>Neisseriaceae</taxon>
        <taxon>Neisseria</taxon>
    </lineage>
</organism>
<reference evidence="2 5" key="2">
    <citation type="submission" date="2017-06" db="EMBL/GenBank/DDBJ databases">
        <authorList>
            <consortium name="Pathogen Informatics"/>
        </authorList>
    </citation>
    <scope>NUCLEOTIDE SEQUENCE [LARGE SCALE GENOMIC DNA]</scope>
    <source>
        <strain evidence="2 5">NCTC12230</strain>
    </source>
</reference>